<keyword evidence="1" id="KW-0175">Coiled coil</keyword>
<keyword evidence="2" id="KW-0472">Membrane</keyword>
<gene>
    <name evidence="3" type="ORF">AWM76_07115</name>
</gene>
<feature type="transmembrane region" description="Helical" evidence="2">
    <location>
        <begin position="6"/>
        <end position="27"/>
    </location>
</feature>
<organism evidence="3 4">
    <name type="scientific">Aerococcus viridans</name>
    <dbReference type="NCBI Taxonomy" id="1377"/>
    <lineage>
        <taxon>Bacteria</taxon>
        <taxon>Bacillati</taxon>
        <taxon>Bacillota</taxon>
        <taxon>Bacilli</taxon>
        <taxon>Lactobacillales</taxon>
        <taxon>Aerococcaceae</taxon>
        <taxon>Aerococcus</taxon>
    </lineage>
</organism>
<accession>A0AAU8U498</accession>
<dbReference type="KEGG" id="avs:AWM76_07115"/>
<feature type="coiled-coil region" evidence="1">
    <location>
        <begin position="33"/>
        <end position="60"/>
    </location>
</feature>
<evidence type="ECO:0000313" key="3">
    <source>
        <dbReference type="EMBL" id="AMC01337.1"/>
    </source>
</evidence>
<reference evidence="4" key="2">
    <citation type="submission" date="2016-01" db="EMBL/GenBank/DDBJ databases">
        <title>Six Aerococcus type strain genome sequencing and assembly using PacBio and Illumina Hiseq.</title>
        <authorList>
            <person name="Carkaci D."/>
            <person name="Dargis R."/>
            <person name="Nielsen X.C."/>
            <person name="Skovgaard O."/>
            <person name="Fuursted K."/>
            <person name="Christensen J.J."/>
        </authorList>
    </citation>
    <scope>NUCLEOTIDE SEQUENCE [LARGE SCALE GENOMIC DNA]</scope>
    <source>
        <strain evidence="4">CCUG4311</strain>
    </source>
</reference>
<keyword evidence="2" id="KW-0812">Transmembrane</keyword>
<evidence type="ECO:0000256" key="2">
    <source>
        <dbReference type="SAM" id="Phobius"/>
    </source>
</evidence>
<dbReference type="EMBL" id="CP014164">
    <property type="protein sequence ID" value="AMC01337.1"/>
    <property type="molecule type" value="Genomic_DNA"/>
</dbReference>
<dbReference type="Proteomes" id="UP000066986">
    <property type="component" value="Chromosome"/>
</dbReference>
<dbReference type="RefSeq" id="WP_003141646.1">
    <property type="nucleotide sequence ID" value="NZ_CP014164.1"/>
</dbReference>
<evidence type="ECO:0000313" key="4">
    <source>
        <dbReference type="Proteomes" id="UP000066986"/>
    </source>
</evidence>
<name>A0AAU8U498_9LACT</name>
<sequence>MEVKDIFDIVTGYGIPFIAIAISIASFHESRKVNKVQLRLNEMEEQLKKYELEEKEKVREAANKSIVEARIYNVSKGKYRLKIWNSGQATAYHVDYEVPGDLRNIVMRDKVPYEILEAGKSFEEHIIYYMGMSSKLTVKTMWKDANGELYEKEQIVSF</sequence>
<proteinExistence type="predicted"/>
<dbReference type="AlphaFoldDB" id="A0AAU8U498"/>
<keyword evidence="2" id="KW-1133">Transmembrane helix</keyword>
<evidence type="ECO:0000256" key="1">
    <source>
        <dbReference type="SAM" id="Coils"/>
    </source>
</evidence>
<protein>
    <submittedName>
        <fullName evidence="3">Uncharacterized protein</fullName>
    </submittedName>
</protein>
<reference evidence="3 4" key="1">
    <citation type="journal article" date="2016" name="Genome Announc.">
        <title>Complete Genome Sequences of Aerococcus christensenii CCUG 28831T, Aerococcus sanguinicola CCUG 43001T, Aerococcus urinae CCUG 36881T, Aerococcus urinaeequi CCUG 28094T, Aerococcus urinaehominis CCUG 42038 BT, and Aerococcus viridans CCUG 4311T.</title>
        <authorList>
            <person name="Carkaci D."/>
            <person name="Dargis R."/>
            <person name="Nielsen X.C."/>
            <person name="Skovgaard O."/>
            <person name="Fuursted K."/>
            <person name="Christensen J.J."/>
        </authorList>
    </citation>
    <scope>NUCLEOTIDE SEQUENCE [LARGE SCALE GENOMIC DNA]</scope>
    <source>
        <strain evidence="3 4">CCUG4311</strain>
    </source>
</reference>
<dbReference type="GeneID" id="32030688"/>